<accession>A0ABT9WX86</accession>
<feature type="domain" description="SIS" evidence="1">
    <location>
        <begin position="25"/>
        <end position="210"/>
    </location>
</feature>
<dbReference type="InterPro" id="IPR001347">
    <property type="entry name" value="SIS_dom"/>
</dbReference>
<dbReference type="SUPFAM" id="SSF53697">
    <property type="entry name" value="SIS domain"/>
    <property type="match status" value="1"/>
</dbReference>
<evidence type="ECO:0000259" key="1">
    <source>
        <dbReference type="PROSITE" id="PS51464"/>
    </source>
</evidence>
<gene>
    <name evidence="2" type="ORF">J2S08_003677</name>
</gene>
<reference evidence="2 3" key="1">
    <citation type="submission" date="2023-07" db="EMBL/GenBank/DDBJ databases">
        <title>Genomic Encyclopedia of Type Strains, Phase IV (KMG-IV): sequencing the most valuable type-strain genomes for metagenomic binning, comparative biology and taxonomic classification.</title>
        <authorList>
            <person name="Goeker M."/>
        </authorList>
    </citation>
    <scope>NUCLEOTIDE SEQUENCE [LARGE SCALE GENOMIC DNA]</scope>
    <source>
        <strain evidence="2 3">DSM 23837</strain>
    </source>
</reference>
<dbReference type="Proteomes" id="UP001223586">
    <property type="component" value="Unassembled WGS sequence"/>
</dbReference>
<protein>
    <submittedName>
        <fullName evidence="2">D-sedoheptulose 7-phosphate isomerase</fullName>
        <ecNumber evidence="2">5.3.1.28</ecNumber>
    </submittedName>
</protein>
<evidence type="ECO:0000313" key="2">
    <source>
        <dbReference type="EMBL" id="MDQ0177796.1"/>
    </source>
</evidence>
<dbReference type="PANTHER" id="PTHR30390">
    <property type="entry name" value="SEDOHEPTULOSE 7-PHOSPHATE ISOMERASE / DNAA INITIATOR-ASSOCIATING FACTOR FOR REPLICATION INITIATION"/>
    <property type="match status" value="1"/>
</dbReference>
<dbReference type="EC" id="5.3.1.28" evidence="2"/>
<keyword evidence="2" id="KW-0413">Isomerase</keyword>
<comment type="caution">
    <text evidence="2">The sequence shown here is derived from an EMBL/GenBank/DDBJ whole genome shotgun (WGS) entry which is preliminary data.</text>
</comment>
<dbReference type="PANTHER" id="PTHR30390:SF6">
    <property type="entry name" value="DNAA INITIATOR-ASSOCIATING PROTEIN DIAA"/>
    <property type="match status" value="1"/>
</dbReference>
<organism evidence="2 3">
    <name type="scientific">Bacillus chungangensis</name>
    <dbReference type="NCBI Taxonomy" id="587633"/>
    <lineage>
        <taxon>Bacteria</taxon>
        <taxon>Bacillati</taxon>
        <taxon>Bacillota</taxon>
        <taxon>Bacilli</taxon>
        <taxon>Bacillales</taxon>
        <taxon>Bacillaceae</taxon>
        <taxon>Bacillus</taxon>
    </lineage>
</organism>
<dbReference type="InterPro" id="IPR046348">
    <property type="entry name" value="SIS_dom_sf"/>
</dbReference>
<dbReference type="PROSITE" id="PS51464">
    <property type="entry name" value="SIS"/>
    <property type="match status" value="1"/>
</dbReference>
<dbReference type="Pfam" id="PF13580">
    <property type="entry name" value="SIS_2"/>
    <property type="match status" value="2"/>
</dbReference>
<proteinExistence type="predicted"/>
<dbReference type="Gene3D" id="3.40.50.10490">
    <property type="entry name" value="Glucose-6-phosphate isomerase like protein, domain 1"/>
    <property type="match status" value="1"/>
</dbReference>
<dbReference type="EMBL" id="JAUSTT010000027">
    <property type="protein sequence ID" value="MDQ0177796.1"/>
    <property type="molecule type" value="Genomic_DNA"/>
</dbReference>
<dbReference type="InterPro" id="IPR035461">
    <property type="entry name" value="GmhA/DiaA"/>
</dbReference>
<dbReference type="RefSeq" id="WP_307232108.1">
    <property type="nucleotide sequence ID" value="NZ_JAUSTT010000027.1"/>
</dbReference>
<evidence type="ECO:0000313" key="3">
    <source>
        <dbReference type="Proteomes" id="UP001223586"/>
    </source>
</evidence>
<dbReference type="InterPro" id="IPR050099">
    <property type="entry name" value="SIS_GmhA/DiaA_subfam"/>
</dbReference>
<sequence length="220" mass="24179">MESLLTRFFQKYECLKSCETSIIQAFELLKNSYQQKGKLLICGNGGSASDSDHIVGELMKGFMHTRPLAEKQQEAWENRFGASGQYLAQHLQGALPAISLANQQALNTAFSNDVAADLIFAQQVYGYGNEQDVVLGISTSGNSRNVVYALQTAQLLGIRTIALTGEAGGEMCHYSDAAIKVPAESTPAVQELHLPIYHLLCKLLEMYFFPCSSDNERMKS</sequence>
<keyword evidence="3" id="KW-1185">Reference proteome</keyword>
<dbReference type="GO" id="GO:0016853">
    <property type="term" value="F:isomerase activity"/>
    <property type="evidence" value="ECO:0007669"/>
    <property type="project" value="UniProtKB-KW"/>
</dbReference>
<name>A0ABT9WX86_9BACI</name>
<dbReference type="CDD" id="cd05006">
    <property type="entry name" value="SIS_GmhA"/>
    <property type="match status" value="1"/>
</dbReference>